<sequence length="392" mass="40878">MWTALVLVWISSVLLPRSHMMSAEPRNIVTNKWPNAVNQGMLRGTVPRADNTVTERTAIVPPAPVTLTTETWAATLNSTRVTAEVTTHGTNTSTPTTREGTTDRVTSRTLAVPTSSGPSSAEQTRPTTIAGLPSLSTPHAEVPRTNASVSPRTAMAATVAPHTATLAAGTVNTSDPHARTPSPAKSTPTDTSSKNPIPTSGAQIQGTTVQLTTDQPVHSTAGRSAPSPSNATLEPTTTQVQTKEPSASTVPAHATSLSPDVDVTSPTTQPSPTLPTQGTDGPGILLTTEQVGTKTTAGTASAGPTSRSSGDVKVPTTDSCQPSTQGQYLVTIDALTPSLVNKMLLLVVLLVGVTLFIAVLVMFALQAYESYKKKDYTQVDYLINGMYADSEM</sequence>
<keyword evidence="3" id="KW-0732">Signal</keyword>
<feature type="compositionally biased region" description="Low complexity" evidence="1">
    <location>
        <begin position="264"/>
        <end position="279"/>
    </location>
</feature>
<feature type="compositionally biased region" description="Polar residues" evidence="1">
    <location>
        <begin position="107"/>
        <end position="127"/>
    </location>
</feature>
<name>A0A8C6H3U0_MUSSI</name>
<organism evidence="4 5">
    <name type="scientific">Mus spicilegus</name>
    <name type="common">Mound-building mouse</name>
    <dbReference type="NCBI Taxonomy" id="10103"/>
    <lineage>
        <taxon>Eukaryota</taxon>
        <taxon>Metazoa</taxon>
        <taxon>Chordata</taxon>
        <taxon>Craniata</taxon>
        <taxon>Vertebrata</taxon>
        <taxon>Euteleostomi</taxon>
        <taxon>Mammalia</taxon>
        <taxon>Eutheria</taxon>
        <taxon>Euarchontoglires</taxon>
        <taxon>Glires</taxon>
        <taxon>Rodentia</taxon>
        <taxon>Myomorpha</taxon>
        <taxon>Muroidea</taxon>
        <taxon>Muridae</taxon>
        <taxon>Murinae</taxon>
        <taxon>Mus</taxon>
        <taxon>Mus</taxon>
    </lineage>
</organism>
<dbReference type="InterPro" id="IPR052660">
    <property type="entry name" value="Erythrocyte_Invasion_ImmMod"/>
</dbReference>
<dbReference type="PANTHER" id="PTHR16021">
    <property type="entry name" value="MANSC DOMAIN CONTAINING PROTEIN 1"/>
    <property type="match status" value="1"/>
</dbReference>
<accession>A0A8C6H3U0</accession>
<feature type="signal peptide" evidence="3">
    <location>
        <begin position="1"/>
        <end position="23"/>
    </location>
</feature>
<dbReference type="GeneTree" id="ENSGT00940000153377"/>
<dbReference type="InterPro" id="IPR041056">
    <property type="entry name" value="DUF5585"/>
</dbReference>
<proteinExistence type="predicted"/>
<dbReference type="Ensembl" id="ENSMSIT00000019521.1">
    <property type="protein sequence ID" value="ENSMSIP00000015369.1"/>
    <property type="gene ID" value="ENSMSIG00000013200.1"/>
</dbReference>
<keyword evidence="5" id="KW-1185">Reference proteome</keyword>
<evidence type="ECO:0000313" key="5">
    <source>
        <dbReference type="Proteomes" id="UP000694415"/>
    </source>
</evidence>
<protein>
    <submittedName>
        <fullName evidence="4">RIKEN cDNA 1810055G02 gene</fullName>
    </submittedName>
</protein>
<keyword evidence="2" id="KW-0472">Membrane</keyword>
<keyword evidence="2" id="KW-0812">Transmembrane</keyword>
<feature type="region of interest" description="Disordered" evidence="1">
    <location>
        <begin position="170"/>
        <end position="320"/>
    </location>
</feature>
<feature type="chain" id="PRO_5034290628" evidence="3">
    <location>
        <begin position="24"/>
        <end position="392"/>
    </location>
</feature>
<keyword evidence="2" id="KW-1133">Transmembrane helix</keyword>
<evidence type="ECO:0000256" key="2">
    <source>
        <dbReference type="SAM" id="Phobius"/>
    </source>
</evidence>
<dbReference type="GO" id="GO:0005794">
    <property type="term" value="C:Golgi apparatus"/>
    <property type="evidence" value="ECO:0007669"/>
    <property type="project" value="TreeGrafter"/>
</dbReference>
<reference evidence="4" key="1">
    <citation type="submission" date="2025-08" db="UniProtKB">
        <authorList>
            <consortium name="Ensembl"/>
        </authorList>
    </citation>
    <scope>IDENTIFICATION</scope>
</reference>
<dbReference type="PANTHER" id="PTHR16021:SF9">
    <property type="entry name" value="CHROMOSOME 11 OPEN READING FRAME 24"/>
    <property type="match status" value="1"/>
</dbReference>
<feature type="transmembrane region" description="Helical" evidence="2">
    <location>
        <begin position="343"/>
        <end position="365"/>
    </location>
</feature>
<dbReference type="Pfam" id="PF17823">
    <property type="entry name" value="DUF5585"/>
    <property type="match status" value="1"/>
</dbReference>
<reference evidence="4" key="2">
    <citation type="submission" date="2025-09" db="UniProtKB">
        <authorList>
            <consortium name="Ensembl"/>
        </authorList>
    </citation>
    <scope>IDENTIFICATION</scope>
</reference>
<dbReference type="Proteomes" id="UP000694415">
    <property type="component" value="Unplaced"/>
</dbReference>
<feature type="compositionally biased region" description="Polar residues" evidence="1">
    <location>
        <begin position="183"/>
        <end position="249"/>
    </location>
</feature>
<feature type="compositionally biased region" description="Low complexity" evidence="1">
    <location>
        <begin position="292"/>
        <end position="309"/>
    </location>
</feature>
<feature type="region of interest" description="Disordered" evidence="1">
    <location>
        <begin position="83"/>
        <end position="154"/>
    </location>
</feature>
<evidence type="ECO:0000313" key="4">
    <source>
        <dbReference type="Ensembl" id="ENSMSIP00000015369.1"/>
    </source>
</evidence>
<evidence type="ECO:0000256" key="1">
    <source>
        <dbReference type="SAM" id="MobiDB-lite"/>
    </source>
</evidence>
<evidence type="ECO:0000256" key="3">
    <source>
        <dbReference type="SAM" id="SignalP"/>
    </source>
</evidence>
<feature type="compositionally biased region" description="Low complexity" evidence="1">
    <location>
        <begin position="86"/>
        <end position="97"/>
    </location>
</feature>
<dbReference type="AlphaFoldDB" id="A0A8C6H3U0"/>